<accession>A0LKG0</accession>
<organism evidence="1 2">
    <name type="scientific">Syntrophobacter fumaroxidans (strain DSM 10017 / MPOB)</name>
    <dbReference type="NCBI Taxonomy" id="335543"/>
    <lineage>
        <taxon>Bacteria</taxon>
        <taxon>Pseudomonadati</taxon>
        <taxon>Thermodesulfobacteriota</taxon>
        <taxon>Syntrophobacteria</taxon>
        <taxon>Syntrophobacterales</taxon>
        <taxon>Syntrophobacteraceae</taxon>
        <taxon>Syntrophobacter</taxon>
    </lineage>
</organism>
<dbReference type="AlphaFoldDB" id="A0LKG0"/>
<dbReference type="PANTHER" id="PTHR41368:SF1">
    <property type="entry name" value="PROTEIN YGHO"/>
    <property type="match status" value="1"/>
</dbReference>
<dbReference type="FunCoup" id="A0LKG0">
    <property type="interactions" value="67"/>
</dbReference>
<keyword evidence="2" id="KW-1185">Reference proteome</keyword>
<dbReference type="InterPro" id="IPR039968">
    <property type="entry name" value="BcerS-like"/>
</dbReference>
<reference evidence="1 2" key="1">
    <citation type="submission" date="2006-10" db="EMBL/GenBank/DDBJ databases">
        <title>Complete sequence of Syntrophobacter fumaroxidans MPOB.</title>
        <authorList>
            <consortium name="US DOE Joint Genome Institute"/>
            <person name="Copeland A."/>
            <person name="Lucas S."/>
            <person name="Lapidus A."/>
            <person name="Barry K."/>
            <person name="Detter J.C."/>
            <person name="Glavina del Rio T."/>
            <person name="Hammon N."/>
            <person name="Israni S."/>
            <person name="Pitluck S."/>
            <person name="Goltsman E.G."/>
            <person name="Martinez M."/>
            <person name="Schmutz J."/>
            <person name="Larimer F."/>
            <person name="Land M."/>
            <person name="Hauser L."/>
            <person name="Kyrpides N."/>
            <person name="Kim E."/>
            <person name="Boone D.R."/>
            <person name="Brockman F."/>
            <person name="Culley D."/>
            <person name="Ferry J."/>
            <person name="Gunsalus R."/>
            <person name="McInerney M.J."/>
            <person name="Morrison M."/>
            <person name="Plugge C."/>
            <person name="Rohlin L."/>
            <person name="Scholten J."/>
            <person name="Sieber J."/>
            <person name="Stams A.J.M."/>
            <person name="Worm P."/>
            <person name="Henstra A.M."/>
            <person name="Richardson P."/>
        </authorList>
    </citation>
    <scope>NUCLEOTIDE SEQUENCE [LARGE SCALE GENOMIC DNA]</scope>
    <source>
        <strain evidence="2">DSM 10017 / MPOB</strain>
    </source>
</reference>
<dbReference type="InterPro" id="IPR016181">
    <property type="entry name" value="Acyl_CoA_acyltransferase"/>
</dbReference>
<evidence type="ECO:0000313" key="2">
    <source>
        <dbReference type="Proteomes" id="UP000001784"/>
    </source>
</evidence>
<dbReference type="InParanoid" id="A0LKG0"/>
<dbReference type="KEGG" id="sfu:Sfum_2230"/>
<dbReference type="EMBL" id="CP000478">
    <property type="protein sequence ID" value="ABK17912.1"/>
    <property type="molecule type" value="Genomic_DNA"/>
</dbReference>
<proteinExistence type="predicted"/>
<protein>
    <recommendedName>
        <fullName evidence="3">N-acetyltransferase domain-containing protein</fullName>
    </recommendedName>
</protein>
<dbReference type="PANTHER" id="PTHR41368">
    <property type="entry name" value="PROTEIN YGHO"/>
    <property type="match status" value="1"/>
</dbReference>
<dbReference type="STRING" id="335543.Sfum_2230"/>
<evidence type="ECO:0000313" key="1">
    <source>
        <dbReference type="EMBL" id="ABK17912.1"/>
    </source>
</evidence>
<dbReference type="Gene3D" id="3.40.630.30">
    <property type="match status" value="1"/>
</dbReference>
<dbReference type="RefSeq" id="WP_011699081.1">
    <property type="nucleotide sequence ID" value="NC_008554.1"/>
</dbReference>
<evidence type="ECO:0008006" key="3">
    <source>
        <dbReference type="Google" id="ProtNLM"/>
    </source>
</evidence>
<dbReference type="Proteomes" id="UP000001784">
    <property type="component" value="Chromosome"/>
</dbReference>
<dbReference type="HOGENOM" id="CLU_053649_0_0_7"/>
<name>A0LKG0_SYNFM</name>
<dbReference type="eggNOG" id="COG0456">
    <property type="taxonomic scope" value="Bacteria"/>
</dbReference>
<dbReference type="OrthoDB" id="9806005at2"/>
<gene>
    <name evidence="1" type="ordered locus">Sfum_2230</name>
</gene>
<dbReference type="SUPFAM" id="SSF55729">
    <property type="entry name" value="Acyl-CoA N-acyltransferases (Nat)"/>
    <property type="match status" value="1"/>
</dbReference>
<sequence length="378" mass="44172">MKNNGITVVPVLDEAGMREFLKLPWKIQGDDPCWVAPILSEQKHFLDRKKGPFFEIGEAEYFLAYVDGEPAGRISAHVNHAYEARHDRETGFFGFFECVRNPDVASALFEAAAEWVRKKGKNRLQGPMNFSIYDEIGLLVEGYDSIPAFLQTHNPPYYAELVEGWGFRKAIDWFAMRITERHPDEEGLARHLEDILRRQKLTLTAPDPETMLERTEEVFQLFNEAWEANWGHVPLTRKQFTDVFKLLKPLLRADLITMILDGDSVAAFIINIPDLNPAIRKLNGKLTLWGKLKLYYEARYRPVRRIRTLLLGVKRIYQRRQLHLALIMSSFLSISRHHEQLEFVDCSLIPETLHHYIRAIESFGARRYKTWRIYEREV</sequence>